<dbReference type="KEGG" id="ehx:EMIHUDRAFT_361428"/>
<dbReference type="RefSeq" id="XP_005789844.1">
    <property type="nucleotide sequence ID" value="XM_005789787.1"/>
</dbReference>
<proteinExistence type="predicted"/>
<dbReference type="GeneID" id="17284248"/>
<protein>
    <submittedName>
        <fullName evidence="2">Uncharacterized protein</fullName>
    </submittedName>
</protein>
<keyword evidence="1" id="KW-0175">Coiled coil</keyword>
<dbReference type="GeneID" id="17282685"/>
<evidence type="ECO:0000313" key="3">
    <source>
        <dbReference type="Proteomes" id="UP000013827"/>
    </source>
</evidence>
<dbReference type="EnsemblProtists" id="EOD38977">
    <property type="protein sequence ID" value="EOD38977"/>
    <property type="gene ID" value="EMIHUDRAFT_361428"/>
</dbReference>
<dbReference type="Proteomes" id="UP000013827">
    <property type="component" value="Unassembled WGS sequence"/>
</dbReference>
<evidence type="ECO:0000313" key="2">
    <source>
        <dbReference type="EnsemblProtists" id="EOD38977"/>
    </source>
</evidence>
<dbReference type="KEGG" id="ehx:EMIHUDRAFT_440393"/>
<name>A0A0D3KT92_EMIH1</name>
<keyword evidence="3" id="KW-1185">Reference proteome</keyword>
<dbReference type="AlphaFoldDB" id="A0A0D3KT92"/>
<feature type="coiled-coil region" evidence="1">
    <location>
        <begin position="34"/>
        <end position="107"/>
    </location>
</feature>
<reference evidence="2" key="2">
    <citation type="submission" date="2024-10" db="UniProtKB">
        <authorList>
            <consortium name="EnsemblProtists"/>
        </authorList>
    </citation>
    <scope>IDENTIFICATION</scope>
</reference>
<dbReference type="RefSeq" id="XP_005791406.1">
    <property type="nucleotide sequence ID" value="XM_005791349.1"/>
</dbReference>
<dbReference type="HOGENOM" id="CLU_1362590_0_0_1"/>
<dbReference type="EnsemblProtists" id="EOD37415">
    <property type="protein sequence ID" value="EOD37415"/>
    <property type="gene ID" value="EMIHUDRAFT_440393"/>
</dbReference>
<organism evidence="2 3">
    <name type="scientific">Emiliania huxleyi (strain CCMP1516)</name>
    <dbReference type="NCBI Taxonomy" id="280463"/>
    <lineage>
        <taxon>Eukaryota</taxon>
        <taxon>Haptista</taxon>
        <taxon>Haptophyta</taxon>
        <taxon>Prymnesiophyceae</taxon>
        <taxon>Isochrysidales</taxon>
        <taxon>Noelaerhabdaceae</taxon>
        <taxon>Emiliania</taxon>
    </lineage>
</organism>
<sequence>MIQEMDPPSPFRLESFGNMSRQVEHAIQEQQQRMQHAHRRVDDAGGRIRQLENERREIEAQISHFHAADKRSEKEQQLVLEALKEQTQEAAAKTAELEAECKGFEERVEQDRLAYVKQLYGNALSFDKKRRALFDETDSEHTGLQLELVKKLENVNRLTGEVLRLVNRGETQNLSAPDAPYCKWTALDEIAQEWTTLRQME</sequence>
<dbReference type="PaxDb" id="2903-EOD37415"/>
<reference evidence="3" key="1">
    <citation type="journal article" date="2013" name="Nature">
        <title>Pan genome of the phytoplankton Emiliania underpins its global distribution.</title>
        <authorList>
            <person name="Read B.A."/>
            <person name="Kegel J."/>
            <person name="Klute M.J."/>
            <person name="Kuo A."/>
            <person name="Lefebvre S.C."/>
            <person name="Maumus F."/>
            <person name="Mayer C."/>
            <person name="Miller J."/>
            <person name="Monier A."/>
            <person name="Salamov A."/>
            <person name="Young J."/>
            <person name="Aguilar M."/>
            <person name="Claverie J.M."/>
            <person name="Frickenhaus S."/>
            <person name="Gonzalez K."/>
            <person name="Herman E.K."/>
            <person name="Lin Y.C."/>
            <person name="Napier J."/>
            <person name="Ogata H."/>
            <person name="Sarno A.F."/>
            <person name="Shmutz J."/>
            <person name="Schroeder D."/>
            <person name="de Vargas C."/>
            <person name="Verret F."/>
            <person name="von Dassow P."/>
            <person name="Valentin K."/>
            <person name="Van de Peer Y."/>
            <person name="Wheeler G."/>
            <person name="Dacks J.B."/>
            <person name="Delwiche C.F."/>
            <person name="Dyhrman S.T."/>
            <person name="Glockner G."/>
            <person name="John U."/>
            <person name="Richards T."/>
            <person name="Worden A.Z."/>
            <person name="Zhang X."/>
            <person name="Grigoriev I.V."/>
            <person name="Allen A.E."/>
            <person name="Bidle K."/>
            <person name="Borodovsky M."/>
            <person name="Bowler C."/>
            <person name="Brownlee C."/>
            <person name="Cock J.M."/>
            <person name="Elias M."/>
            <person name="Gladyshev V.N."/>
            <person name="Groth M."/>
            <person name="Guda C."/>
            <person name="Hadaegh A."/>
            <person name="Iglesias-Rodriguez M.D."/>
            <person name="Jenkins J."/>
            <person name="Jones B.M."/>
            <person name="Lawson T."/>
            <person name="Leese F."/>
            <person name="Lindquist E."/>
            <person name="Lobanov A."/>
            <person name="Lomsadze A."/>
            <person name="Malik S.B."/>
            <person name="Marsh M.E."/>
            <person name="Mackinder L."/>
            <person name="Mock T."/>
            <person name="Mueller-Roeber B."/>
            <person name="Pagarete A."/>
            <person name="Parker M."/>
            <person name="Probert I."/>
            <person name="Quesneville H."/>
            <person name="Raines C."/>
            <person name="Rensing S.A."/>
            <person name="Riano-Pachon D.M."/>
            <person name="Richier S."/>
            <person name="Rokitta S."/>
            <person name="Shiraiwa Y."/>
            <person name="Soanes D.M."/>
            <person name="van der Giezen M."/>
            <person name="Wahlund T.M."/>
            <person name="Williams B."/>
            <person name="Wilson W."/>
            <person name="Wolfe G."/>
            <person name="Wurch L.L."/>
        </authorList>
    </citation>
    <scope>NUCLEOTIDE SEQUENCE</scope>
</reference>
<evidence type="ECO:0000256" key="1">
    <source>
        <dbReference type="SAM" id="Coils"/>
    </source>
</evidence>
<accession>A0A0D3KT92</accession>